<dbReference type="PANTHER" id="PTHR36849">
    <property type="entry name" value="CYTOPLASMIC PROTEIN-RELATED"/>
    <property type="match status" value="1"/>
</dbReference>
<dbReference type="Proteomes" id="UP000199636">
    <property type="component" value="Unassembled WGS sequence"/>
</dbReference>
<name>A0A1G8BSX0_9PSED</name>
<sequence>MIRCKRAYEAVAEGDGYRVLVDRLWPRGLRKEALALDEWLKEVAPSNALRQRFHQDPADYEAFCRDYRAELAAHPEHWWRLLDIARQGQLTLLYGARDTQHNNARALADFLDEELERQQPGSSPTCYAGLSE</sequence>
<gene>
    <name evidence="1" type="ORF">SAMN05216272_101210</name>
</gene>
<reference evidence="2" key="1">
    <citation type="submission" date="2016-10" db="EMBL/GenBank/DDBJ databases">
        <authorList>
            <person name="Varghese N."/>
            <person name="Submissions S."/>
        </authorList>
    </citation>
    <scope>NUCLEOTIDE SEQUENCE [LARGE SCALE GENOMIC DNA]</scope>
    <source>
        <strain evidence="2">CCM 7469</strain>
    </source>
</reference>
<accession>A0A1G8BSX0</accession>
<dbReference type="PANTHER" id="PTHR36849:SF1">
    <property type="entry name" value="CYTOPLASMIC PROTEIN"/>
    <property type="match status" value="1"/>
</dbReference>
<evidence type="ECO:0000313" key="2">
    <source>
        <dbReference type="Proteomes" id="UP000199636"/>
    </source>
</evidence>
<evidence type="ECO:0000313" key="1">
    <source>
        <dbReference type="EMBL" id="SDH36261.1"/>
    </source>
</evidence>
<dbReference type="AlphaFoldDB" id="A0A1G8BSX0"/>
<proteinExistence type="predicted"/>
<keyword evidence="2" id="KW-1185">Reference proteome</keyword>
<dbReference type="EMBL" id="FNDS01000001">
    <property type="protein sequence ID" value="SDH36261.1"/>
    <property type="molecule type" value="Genomic_DNA"/>
</dbReference>
<protein>
    <submittedName>
        <fullName evidence="1">Uncharacterized conserved protein YeaO, DUF488 family</fullName>
    </submittedName>
</protein>
<dbReference type="Pfam" id="PF22752">
    <property type="entry name" value="DUF488-N3i"/>
    <property type="match status" value="1"/>
</dbReference>
<dbReference type="RefSeq" id="WP_090259932.1">
    <property type="nucleotide sequence ID" value="NZ_FNDS01000001.1"/>
</dbReference>
<dbReference type="OrthoDB" id="9790745at2"/>
<dbReference type="InterPro" id="IPR052552">
    <property type="entry name" value="YeaO-like"/>
</dbReference>
<organism evidence="1 2">
    <name type="scientific">Pseudomonas panipatensis</name>
    <dbReference type="NCBI Taxonomy" id="428992"/>
    <lineage>
        <taxon>Bacteria</taxon>
        <taxon>Pseudomonadati</taxon>
        <taxon>Pseudomonadota</taxon>
        <taxon>Gammaproteobacteria</taxon>
        <taxon>Pseudomonadales</taxon>
        <taxon>Pseudomonadaceae</taxon>
        <taxon>Pseudomonas</taxon>
    </lineage>
</organism>